<dbReference type="AlphaFoldDB" id="A0A7G9R4M3"/>
<dbReference type="SUPFAM" id="SSF160379">
    <property type="entry name" value="SP0830-like"/>
    <property type="match status" value="1"/>
</dbReference>
<keyword evidence="2" id="KW-1185">Reference proteome</keyword>
<dbReference type="PANTHER" id="PTHR36439">
    <property type="entry name" value="BLL4334 PROTEIN"/>
    <property type="match status" value="1"/>
</dbReference>
<dbReference type="InterPro" id="IPR012545">
    <property type="entry name" value="DUF1697"/>
</dbReference>
<dbReference type="Proteomes" id="UP000515976">
    <property type="component" value="Chromosome"/>
</dbReference>
<accession>A0A7G9R4M3</accession>
<name>A0A7G9R4M3_9MICO</name>
<sequence>MPRYVAFLRAVNVGGRFVRMADLRGALEDAGFGRVETHIQSGNVHVTSRRRSPQAVAGELTEVLSRWAGFEIPAIVRTPAQLHALLEEADALGPLLPGGGARYLALADGDVPEEAAEVLAGWPRAGEAARALTGAVLAELGVDFHRSTLTNARIERITGLTTTWRGIDVVRAVDDRWGEG</sequence>
<dbReference type="EMBL" id="CP060712">
    <property type="protein sequence ID" value="QNN50548.1"/>
    <property type="molecule type" value="Genomic_DNA"/>
</dbReference>
<dbReference type="KEGG" id="pei:H9L10_06100"/>
<dbReference type="PANTHER" id="PTHR36439:SF1">
    <property type="entry name" value="DUF1697 DOMAIN-CONTAINING PROTEIN"/>
    <property type="match status" value="1"/>
</dbReference>
<evidence type="ECO:0000313" key="1">
    <source>
        <dbReference type="EMBL" id="QNN50548.1"/>
    </source>
</evidence>
<gene>
    <name evidence="1" type="ORF">H9L10_06100</name>
</gene>
<proteinExistence type="predicted"/>
<dbReference type="Gene3D" id="3.30.70.1280">
    <property type="entry name" value="SP0830-like domains"/>
    <property type="match status" value="1"/>
</dbReference>
<dbReference type="Pfam" id="PF08002">
    <property type="entry name" value="DUF1697"/>
    <property type="match status" value="1"/>
</dbReference>
<organism evidence="1 2">
    <name type="scientific">Phycicoccus endophyticus</name>
    <dbReference type="NCBI Taxonomy" id="1690220"/>
    <lineage>
        <taxon>Bacteria</taxon>
        <taxon>Bacillati</taxon>
        <taxon>Actinomycetota</taxon>
        <taxon>Actinomycetes</taxon>
        <taxon>Micrococcales</taxon>
        <taxon>Intrasporangiaceae</taxon>
        <taxon>Phycicoccus</taxon>
    </lineage>
</organism>
<protein>
    <submittedName>
        <fullName evidence="1">DUF1697 domain-containing protein</fullName>
    </submittedName>
</protein>
<evidence type="ECO:0000313" key="2">
    <source>
        <dbReference type="Proteomes" id="UP000515976"/>
    </source>
</evidence>
<reference evidence="1 2" key="1">
    <citation type="submission" date="2020-08" db="EMBL/GenBank/DDBJ databases">
        <title>Genome sequence of Phycicoccus endophyticus JCM 31784T.</title>
        <authorList>
            <person name="Hyun D.-W."/>
            <person name="Bae J.-W."/>
        </authorList>
    </citation>
    <scope>NUCLEOTIDE SEQUENCE [LARGE SCALE GENOMIC DNA]</scope>
    <source>
        <strain evidence="1 2">JCM 31784</strain>
    </source>
</reference>
<dbReference type="RefSeq" id="WP_166098459.1">
    <property type="nucleotide sequence ID" value="NZ_BMMY01000001.1"/>
</dbReference>